<evidence type="ECO:0000313" key="4">
    <source>
        <dbReference type="Proteomes" id="UP001501570"/>
    </source>
</evidence>
<reference evidence="4" key="1">
    <citation type="journal article" date="2019" name="Int. J. Syst. Evol. Microbiol.">
        <title>The Global Catalogue of Microorganisms (GCM) 10K type strain sequencing project: providing services to taxonomists for standard genome sequencing and annotation.</title>
        <authorList>
            <consortium name="The Broad Institute Genomics Platform"/>
            <consortium name="The Broad Institute Genome Sequencing Center for Infectious Disease"/>
            <person name="Wu L."/>
            <person name="Ma J."/>
        </authorList>
    </citation>
    <scope>NUCLEOTIDE SEQUENCE [LARGE SCALE GENOMIC DNA]</scope>
    <source>
        <strain evidence="4">JCM 18304</strain>
    </source>
</reference>
<feature type="domain" description="Ryanodine receptor Ryr" evidence="2">
    <location>
        <begin position="467"/>
        <end position="534"/>
    </location>
</feature>
<evidence type="ECO:0000256" key="1">
    <source>
        <dbReference type="SAM" id="Phobius"/>
    </source>
</evidence>
<keyword evidence="1" id="KW-1133">Transmembrane helix</keyword>
<gene>
    <name evidence="3" type="ORF">GCM10023322_06260</name>
</gene>
<dbReference type="EMBL" id="BAABJQ010000002">
    <property type="protein sequence ID" value="GAA5178634.1"/>
    <property type="molecule type" value="Genomic_DNA"/>
</dbReference>
<dbReference type="Gene3D" id="6.20.350.10">
    <property type="match status" value="2"/>
</dbReference>
<keyword evidence="1" id="KW-0812">Transmembrane</keyword>
<proteinExistence type="predicted"/>
<name>A0ABP9RIY4_9ACTN</name>
<protein>
    <recommendedName>
        <fullName evidence="2">Ryanodine receptor Ryr domain-containing protein</fullName>
    </recommendedName>
</protein>
<comment type="caution">
    <text evidence="3">The sequence shown here is derived from an EMBL/GenBank/DDBJ whole genome shotgun (WGS) entry which is preliminary data.</text>
</comment>
<accession>A0ABP9RIY4</accession>
<sequence>MPSAATRIAVVALLGALSLAFGLWGYSEYLVGARAEQYGRGVLAMTYDTLQLFVLNFAPMGDGGRIPWPLETARFLAPTVTLYAFIEAAHTIFADRWRRWRIRRVKQHAIVVGQTPEALELASTLGVPGRDVVRVDSGTLDELEDAGIRGAQVLYLCAEDNLDSAVNLAVTLTRIGGTRIGTPLKAYAHISDPALATALRARRLGIAASPQLRLDFFNLQELAARELVRRQPMVSGPVVIVGLGRFGRRVLIELALLWRLHPGPDRLAVRLVGPDAARAAGEITGHWRVVRESCDLRCADTLDAEVPTPDRVYLCDEDEQAALRTGLTAASLWRGGTRSVVIRLNRLGRHGTAFHGPGGELLDDLDGRLWLIGVNELACRPAVIQEDLLEHLARAIHEHYVAEQLATGEAMGVRPTMCTWEELAEHYRTASRDQAAHIGAKLRMIGCTLAPSDGDGPPHSLSADELELLATVEHQRWLDERTSAGWRYGPQRDDERRLHPSVVGWDELSESERDKDRNAISRLPDILNDVGLRIVRLGPPN</sequence>
<evidence type="ECO:0000313" key="3">
    <source>
        <dbReference type="EMBL" id="GAA5178634.1"/>
    </source>
</evidence>
<dbReference type="Proteomes" id="UP001501570">
    <property type="component" value="Unassembled WGS sequence"/>
</dbReference>
<feature type="transmembrane region" description="Helical" evidence="1">
    <location>
        <begin position="75"/>
        <end position="94"/>
    </location>
</feature>
<keyword evidence="1" id="KW-0472">Membrane</keyword>
<dbReference type="Pfam" id="PF02026">
    <property type="entry name" value="RyR"/>
    <property type="match status" value="1"/>
</dbReference>
<feature type="transmembrane region" description="Helical" evidence="1">
    <location>
        <begin position="6"/>
        <end position="26"/>
    </location>
</feature>
<dbReference type="InterPro" id="IPR003032">
    <property type="entry name" value="Ryanodine_rcpt"/>
</dbReference>
<keyword evidence="4" id="KW-1185">Reference proteome</keyword>
<feature type="transmembrane region" description="Helical" evidence="1">
    <location>
        <begin position="38"/>
        <end position="55"/>
    </location>
</feature>
<evidence type="ECO:0000259" key="2">
    <source>
        <dbReference type="Pfam" id="PF02026"/>
    </source>
</evidence>
<organism evidence="3 4">
    <name type="scientific">Rugosimonospora acidiphila</name>
    <dbReference type="NCBI Taxonomy" id="556531"/>
    <lineage>
        <taxon>Bacteria</taxon>
        <taxon>Bacillati</taxon>
        <taxon>Actinomycetota</taxon>
        <taxon>Actinomycetes</taxon>
        <taxon>Micromonosporales</taxon>
        <taxon>Micromonosporaceae</taxon>
        <taxon>Rugosimonospora</taxon>
    </lineage>
</organism>